<dbReference type="InterPro" id="IPR051466">
    <property type="entry name" value="D-amino_acid_metab_enzyme"/>
</dbReference>
<dbReference type="InterPro" id="IPR001608">
    <property type="entry name" value="Ala_racemase_N"/>
</dbReference>
<organism evidence="4 5">
    <name type="scientific">Aplysia californica</name>
    <name type="common">California sea hare</name>
    <dbReference type="NCBI Taxonomy" id="6500"/>
    <lineage>
        <taxon>Eukaryota</taxon>
        <taxon>Metazoa</taxon>
        <taxon>Spiralia</taxon>
        <taxon>Lophotrochozoa</taxon>
        <taxon>Mollusca</taxon>
        <taxon>Gastropoda</taxon>
        <taxon>Heterobranchia</taxon>
        <taxon>Euthyneura</taxon>
        <taxon>Tectipleura</taxon>
        <taxon>Aplysiida</taxon>
        <taxon>Aplysioidea</taxon>
        <taxon>Aplysiidae</taxon>
        <taxon>Aplysia</taxon>
    </lineage>
</organism>
<evidence type="ECO:0000256" key="2">
    <source>
        <dbReference type="ARBA" id="ARBA00023239"/>
    </source>
</evidence>
<dbReference type="PANTHER" id="PTHR28004:SF2">
    <property type="entry name" value="D-SERINE DEHYDRATASE"/>
    <property type="match status" value="1"/>
</dbReference>
<dbReference type="Pfam" id="PF14031">
    <property type="entry name" value="D-ser_dehydrat"/>
    <property type="match status" value="1"/>
</dbReference>
<evidence type="ECO:0000256" key="1">
    <source>
        <dbReference type="ARBA" id="ARBA00005323"/>
    </source>
</evidence>
<keyword evidence="4" id="KW-1185">Reference proteome</keyword>
<dbReference type="Gene3D" id="3.20.20.10">
    <property type="entry name" value="Alanine racemase"/>
    <property type="match status" value="1"/>
</dbReference>
<comment type="similarity">
    <text evidence="1">Belongs to the DSD1 family.</text>
</comment>
<dbReference type="PANTHER" id="PTHR28004">
    <property type="entry name" value="ZGC:162816-RELATED"/>
    <property type="match status" value="1"/>
</dbReference>
<keyword evidence="2" id="KW-0456">Lyase</keyword>
<feature type="domain" description="D-serine dehydratase-like" evidence="3">
    <location>
        <begin position="259"/>
        <end position="357"/>
    </location>
</feature>
<dbReference type="SMART" id="SM01119">
    <property type="entry name" value="D-ser_dehydrat"/>
    <property type="match status" value="1"/>
</dbReference>
<dbReference type="Gene3D" id="2.40.37.20">
    <property type="entry name" value="D-serine dehydratase-like domain"/>
    <property type="match status" value="1"/>
</dbReference>
<dbReference type="Pfam" id="PF01168">
    <property type="entry name" value="Ala_racemase_N"/>
    <property type="match status" value="1"/>
</dbReference>
<gene>
    <name evidence="5" type="primary">LOC101857493</name>
</gene>
<accession>A0ABM0JVD1</accession>
<evidence type="ECO:0000313" key="5">
    <source>
        <dbReference type="RefSeq" id="XP_005102411.1"/>
    </source>
</evidence>
<dbReference type="InterPro" id="IPR029066">
    <property type="entry name" value="PLP-binding_barrel"/>
</dbReference>
<dbReference type="InterPro" id="IPR042208">
    <property type="entry name" value="D-ser_dehydrat-like_sf"/>
</dbReference>
<reference evidence="5" key="1">
    <citation type="submission" date="2025-08" db="UniProtKB">
        <authorList>
            <consortium name="RefSeq"/>
        </authorList>
    </citation>
    <scope>IDENTIFICATION</scope>
</reference>
<dbReference type="InterPro" id="IPR026956">
    <property type="entry name" value="D-ser_dehydrat-like_dom"/>
</dbReference>
<dbReference type="Proteomes" id="UP000694888">
    <property type="component" value="Unplaced"/>
</dbReference>
<evidence type="ECO:0000313" key="4">
    <source>
        <dbReference type="Proteomes" id="UP000694888"/>
    </source>
</evidence>
<dbReference type="GeneID" id="101857493"/>
<dbReference type="SUPFAM" id="SSF51419">
    <property type="entry name" value="PLP-binding barrel"/>
    <property type="match status" value="1"/>
</dbReference>
<name>A0ABM0JVD1_APLCA</name>
<sequence>MASALSSLETPCFVVDLKKVVENASRMRETCKSLNLQLRPHTKTHKTLEVAEIQTNGSKRCIAVSTLAEAEYFADNGFDDILLAYPITENKIKRCLALMEKLQLFHVMVSNNAGLDTLEKEVMRLPSGKKWSIMLEIDAGYGRTGFNWDSKEIEDAAVRIKKSEKMHLESLYIHCGNSYSIFNNSEKHAAQKDVISRSRSAQSRLKALNIECQVGTGSTPTCSLPLAENAFFAEFHPGNYIFYDYEQYLLGSCKQSSIACRVMTRVIDHKPDLNMILVDCGFTALSHDGMRQRPEDFCLIEGDSNLRLVGMSQEIGKIAAKEGELDCRNYPIGTILFIIPFHGCATAALHPTFYVHSGTEVQTTWTPVKGW</sequence>
<proteinExistence type="inferred from homology"/>
<protein>
    <submittedName>
        <fullName evidence="5">D-threo-3-hydroxyaspartate dehydratase</fullName>
    </submittedName>
</protein>
<dbReference type="RefSeq" id="XP_005102411.1">
    <property type="nucleotide sequence ID" value="XM_005102354.3"/>
</dbReference>
<evidence type="ECO:0000259" key="3">
    <source>
        <dbReference type="SMART" id="SM01119"/>
    </source>
</evidence>